<proteinExistence type="predicted"/>
<name>A0ACC0VBF5_9HYPO</name>
<keyword evidence="2" id="KW-1185">Reference proteome</keyword>
<organism evidence="1 2">
    <name type="scientific">Trichothecium roseum</name>
    <dbReference type="NCBI Taxonomy" id="47278"/>
    <lineage>
        <taxon>Eukaryota</taxon>
        <taxon>Fungi</taxon>
        <taxon>Dikarya</taxon>
        <taxon>Ascomycota</taxon>
        <taxon>Pezizomycotina</taxon>
        <taxon>Sordariomycetes</taxon>
        <taxon>Hypocreomycetidae</taxon>
        <taxon>Hypocreales</taxon>
        <taxon>Hypocreales incertae sedis</taxon>
        <taxon>Trichothecium</taxon>
    </lineage>
</organism>
<dbReference type="EMBL" id="CM047940">
    <property type="protein sequence ID" value="KAI9903722.1"/>
    <property type="molecule type" value="Genomic_DNA"/>
</dbReference>
<sequence length="591" mass="67314">MADNQEAPVEQGPGEAAAAVANLHLDEVTGEKISKTELKRRQKAREKEAAKAKKASAQPAQEVSKKAAEAKEKDLNPNQYFELRSRTIDELHTQGKAYPHKFHITYDITKFQDAFSHLKNGETDKTKEISLAGRIYVRRSSGNKLYFYDIRSEGVRLQVLAQADLVDPKAPSFDDQHVNLRRGDIIGIRGYPSRTNPAKKTGEGDFSGELSIAALEVILLSPCLHQIPDDHYGFKNPEQRFRQRYLDLMMNDRARNVLLTRAKVDTYMRRWFDDRDFVAVQTPMLNTIAGGATAKPFVTHHNDLNMDMFLRVAPELYLKMLVVGGINRVYEIGRQFRNEGMDLTHNPEFTTCEFYMAYADMFDLINMTEELVAGLVKHIHGSYKTKYHTAKGDEIEINWEAPWRRIEMIPTLEEITGEKFPPANELHTPESGEFLKNVLKKTGVECNPPLTNARMLDALVGEYLEEQCINPTFITGHPIMMSPLAKDSRSTPGLCERFECFVAKKEIVNAYTELNVASEQRLRFEEQARQKDQGDDEAQMIDETFCRALEHGLPPTGGWGMGIDRMVMFLTDNWSIREVLAFPTMKPEQDN</sequence>
<gene>
    <name evidence="1" type="ORF">N3K66_000251</name>
</gene>
<protein>
    <submittedName>
        <fullName evidence="1">Uncharacterized protein</fullName>
    </submittedName>
</protein>
<evidence type="ECO:0000313" key="1">
    <source>
        <dbReference type="EMBL" id="KAI9903722.1"/>
    </source>
</evidence>
<reference evidence="1" key="1">
    <citation type="submission" date="2022-10" db="EMBL/GenBank/DDBJ databases">
        <title>Complete Genome of Trichothecium roseum strain YXFP-22015, a Plant Pathogen Isolated from Citrus.</title>
        <authorList>
            <person name="Wang Y."/>
            <person name="Zhu L."/>
        </authorList>
    </citation>
    <scope>NUCLEOTIDE SEQUENCE</scope>
    <source>
        <strain evidence="1">YXFP-22015</strain>
    </source>
</reference>
<dbReference type="Proteomes" id="UP001163324">
    <property type="component" value="Chromosome 1"/>
</dbReference>
<evidence type="ECO:0000313" key="2">
    <source>
        <dbReference type="Proteomes" id="UP001163324"/>
    </source>
</evidence>
<accession>A0ACC0VBF5</accession>
<comment type="caution">
    <text evidence="1">The sequence shown here is derived from an EMBL/GenBank/DDBJ whole genome shotgun (WGS) entry which is preliminary data.</text>
</comment>